<evidence type="ECO:0000313" key="5">
    <source>
        <dbReference type="EMBL" id="UWZ78244.1"/>
    </source>
</evidence>
<dbReference type="InterPro" id="IPR000836">
    <property type="entry name" value="PRTase_dom"/>
</dbReference>
<comment type="similarity">
    <text evidence="2">Belongs to the ribose-phosphate pyrophosphokinase family.</text>
</comment>
<evidence type="ECO:0000313" key="6">
    <source>
        <dbReference type="Proteomes" id="UP001060414"/>
    </source>
</evidence>
<proteinExistence type="inferred from homology"/>
<dbReference type="SMART" id="SM01400">
    <property type="entry name" value="Pribosyltran_N"/>
    <property type="match status" value="1"/>
</dbReference>
<feature type="domain" description="Ribose-phosphate pyrophosphokinase N-terminal" evidence="4">
    <location>
        <begin position="5"/>
        <end position="117"/>
    </location>
</feature>
<dbReference type="Proteomes" id="UP001060414">
    <property type="component" value="Chromosome"/>
</dbReference>
<feature type="domain" description="Phosphoribosyltransferase" evidence="3">
    <location>
        <begin position="148"/>
        <end position="247"/>
    </location>
</feature>
<dbReference type="PANTHER" id="PTHR10210">
    <property type="entry name" value="RIBOSE-PHOSPHATE DIPHOSPHOKINASE FAMILY MEMBER"/>
    <property type="match status" value="1"/>
</dbReference>
<dbReference type="Gene3D" id="3.40.50.2020">
    <property type="match status" value="2"/>
</dbReference>
<dbReference type="CDD" id="cd06223">
    <property type="entry name" value="PRTases_typeI"/>
    <property type="match status" value="1"/>
</dbReference>
<name>A0ABY5ZKH8_9BACT</name>
<evidence type="ECO:0000256" key="2">
    <source>
        <dbReference type="RuleBase" id="RU004324"/>
    </source>
</evidence>
<keyword evidence="6" id="KW-1185">Reference proteome</keyword>
<keyword evidence="1 2" id="KW-0545">Nucleotide biosynthesis</keyword>
<organism evidence="5 6">
    <name type="scientific">Geoalkalibacter halelectricus</name>
    <dbReference type="NCBI Taxonomy" id="2847045"/>
    <lineage>
        <taxon>Bacteria</taxon>
        <taxon>Pseudomonadati</taxon>
        <taxon>Thermodesulfobacteriota</taxon>
        <taxon>Desulfuromonadia</taxon>
        <taxon>Desulfuromonadales</taxon>
        <taxon>Geoalkalibacteraceae</taxon>
        <taxon>Geoalkalibacter</taxon>
    </lineage>
</organism>
<dbReference type="RefSeq" id="WP_260746593.1">
    <property type="nucleotide sequence ID" value="NZ_CP092109.1"/>
</dbReference>
<dbReference type="SUPFAM" id="SSF53271">
    <property type="entry name" value="PRTase-like"/>
    <property type="match status" value="2"/>
</dbReference>
<dbReference type="InterPro" id="IPR029057">
    <property type="entry name" value="PRTase-like"/>
</dbReference>
<dbReference type="InterPro" id="IPR029099">
    <property type="entry name" value="Pribosyltran_N"/>
</dbReference>
<dbReference type="NCBIfam" id="TIGR01251">
    <property type="entry name" value="ribP_PPkin"/>
    <property type="match status" value="1"/>
</dbReference>
<dbReference type="Pfam" id="PF13793">
    <property type="entry name" value="Pribosyltran_N"/>
    <property type="match status" value="1"/>
</dbReference>
<dbReference type="PANTHER" id="PTHR10210:SF41">
    <property type="entry name" value="RIBOSE-PHOSPHATE PYROPHOSPHOKINASE 1, CHLOROPLASTIC"/>
    <property type="match status" value="1"/>
</dbReference>
<evidence type="ECO:0000259" key="3">
    <source>
        <dbReference type="Pfam" id="PF00156"/>
    </source>
</evidence>
<evidence type="ECO:0000256" key="1">
    <source>
        <dbReference type="ARBA" id="ARBA00022727"/>
    </source>
</evidence>
<sequence>MNPVLVLGRSHPNLGRKLAAALGIAPAHCLIEDFADEEIRVAVKETVTGAEVFVLQSTAAPADRHLLEMLLLADACRRRGARRVTAILPYFGYARQDRRVSGEEPIGARLITDLLATRFDRIIAVDLHNAAIEGFSGIPLTHLTAVPLLAEAFREYRRPDQVLVAPDAGAVKLAQRYGELLRLPVAYIEKVRKSDQEVEVQAITGEVKDRAPVLVDDMISTGGTLIAAMEALRKAGAEPEFSILAAHALLVGQAPARLERFSIQRIITTDSVARKGAEASCIRRYTLAQLLADALRELTRPGRGFRALGGGTTL</sequence>
<dbReference type="EMBL" id="CP092109">
    <property type="protein sequence ID" value="UWZ78244.1"/>
    <property type="molecule type" value="Genomic_DNA"/>
</dbReference>
<accession>A0ABY5ZKH8</accession>
<evidence type="ECO:0000259" key="4">
    <source>
        <dbReference type="Pfam" id="PF13793"/>
    </source>
</evidence>
<dbReference type="InterPro" id="IPR005946">
    <property type="entry name" value="Rib-P_diPkinase"/>
</dbReference>
<protein>
    <submittedName>
        <fullName evidence="5">Ribose-phosphate pyrophosphokinase</fullName>
    </submittedName>
</protein>
<gene>
    <name evidence="5" type="ORF">L9S41_11095</name>
</gene>
<reference evidence="5" key="1">
    <citation type="journal article" date="2022" name="Environ. Microbiol.">
        <title>Geoalkalibacter halelectricus SAP #1 sp. nov. possessing extracellular electron transfer and mineral#reducing capabilities from a haloalkaline environment.</title>
        <authorList>
            <person name="Yadav S."/>
            <person name="Singh R."/>
            <person name="Sundharam S.S."/>
            <person name="Chaudhary S."/>
            <person name="Krishnamurthi S."/>
            <person name="Patil S.A."/>
        </authorList>
    </citation>
    <scope>NUCLEOTIDE SEQUENCE</scope>
    <source>
        <strain evidence="5">SAP-1</strain>
    </source>
</reference>
<dbReference type="Pfam" id="PF00156">
    <property type="entry name" value="Pribosyltran"/>
    <property type="match status" value="1"/>
</dbReference>